<evidence type="ECO:0000256" key="2">
    <source>
        <dbReference type="ARBA" id="ARBA00022724"/>
    </source>
</evidence>
<reference evidence="5" key="1">
    <citation type="submission" date="2020-10" db="EMBL/GenBank/DDBJ databases">
        <authorList>
            <person name="Kikuchi T."/>
        </authorList>
    </citation>
    <scope>NUCLEOTIDE SEQUENCE</scope>
    <source>
        <strain evidence="5">NKZ352</strain>
    </source>
</reference>
<evidence type="ECO:0000313" key="5">
    <source>
        <dbReference type="EMBL" id="CAD6196771.1"/>
    </source>
</evidence>
<evidence type="ECO:0000256" key="3">
    <source>
        <dbReference type="SAM" id="Phobius"/>
    </source>
</evidence>
<keyword evidence="3" id="KW-1133">Transmembrane helix</keyword>
<dbReference type="Gene3D" id="1.10.10.10">
    <property type="entry name" value="Winged helix-like DNA-binding domain superfamily/Winged helix DNA-binding domain"/>
    <property type="match status" value="1"/>
</dbReference>
<keyword evidence="6" id="KW-1185">Reference proteome</keyword>
<dbReference type="GO" id="GO:0005634">
    <property type="term" value="C:nucleus"/>
    <property type="evidence" value="ECO:0007669"/>
    <property type="project" value="UniProtKB-SubCell"/>
</dbReference>
<dbReference type="OrthoDB" id="9996331at2759"/>
<dbReference type="SUPFAM" id="SSF46689">
    <property type="entry name" value="Homeodomain-like"/>
    <property type="match status" value="1"/>
</dbReference>
<dbReference type="InterPro" id="IPR036388">
    <property type="entry name" value="WH-like_DNA-bd_sf"/>
</dbReference>
<proteinExistence type="predicted"/>
<feature type="transmembrane region" description="Helical" evidence="3">
    <location>
        <begin position="250"/>
        <end position="270"/>
    </location>
</feature>
<keyword evidence="3" id="KW-0472">Membrane</keyword>
<sequence>MFTAFAPTTNFGSIFPPTPSFPLNLLFPTPFLTAIQQHNEELFLKKRKRLLSKSPLPPTKRYADAQAAESPECSASSLAALEKLSQDVTPSPVDRILDCEARRIPSKVALTSRNRYGRPYISGRPLLTCDRLKIVECFRKGMKKIHIAKQLGITHSCVSKNTIAMGKKCPAKKSSSIELSTSTVYFTSAAFVILYLLSVIAAILITRILVKKGLSSKKIILTRKEAPRARRDPRAASRPRARERRMINSLDSAFFTIDTCLLFPSSFFFFKFCTLKPEKLEPEPVGQPPALVQALPNLMIADFAATSKTTSNVDFTPLKTSSCRKPAPSSTTRKYSKFRILESNGSSSMASFCAGSLALMDAGVPRPRRPEVIGLLTDPTSPD</sequence>
<comment type="caution">
    <text evidence="5">The sequence shown here is derived from an EMBL/GenBank/DDBJ whole genome shotgun (WGS) entry which is preliminary data.</text>
</comment>
<dbReference type="SUPFAM" id="SSF54211">
    <property type="entry name" value="Ribosomal protein S5 domain 2-like"/>
    <property type="match status" value="1"/>
</dbReference>
<accession>A0A8S1HLW4</accession>
<dbReference type="GO" id="GO:0006355">
    <property type="term" value="P:regulation of DNA-templated transcription"/>
    <property type="evidence" value="ECO:0007669"/>
    <property type="project" value="InterPro"/>
</dbReference>
<keyword evidence="3" id="KW-0812">Transmembrane</keyword>
<name>A0A8S1HLW4_9PELO</name>
<dbReference type="InterPro" id="IPR009057">
    <property type="entry name" value="Homeodomain-like_sf"/>
</dbReference>
<dbReference type="PROSITE" id="PS51057">
    <property type="entry name" value="PAIRED_2"/>
    <property type="match status" value="1"/>
</dbReference>
<evidence type="ECO:0000256" key="1">
    <source>
        <dbReference type="ARBA" id="ARBA00004123"/>
    </source>
</evidence>
<evidence type="ECO:0000313" key="6">
    <source>
        <dbReference type="Proteomes" id="UP000835052"/>
    </source>
</evidence>
<dbReference type="GO" id="GO:0003677">
    <property type="term" value="F:DNA binding"/>
    <property type="evidence" value="ECO:0007669"/>
    <property type="project" value="InterPro"/>
</dbReference>
<keyword evidence="2" id="KW-0563">Paired box</keyword>
<feature type="domain" description="Paired" evidence="4">
    <location>
        <begin position="109"/>
        <end position="233"/>
    </location>
</feature>
<evidence type="ECO:0000259" key="4">
    <source>
        <dbReference type="PROSITE" id="PS51057"/>
    </source>
</evidence>
<dbReference type="Proteomes" id="UP000835052">
    <property type="component" value="Unassembled WGS sequence"/>
</dbReference>
<dbReference type="InterPro" id="IPR001523">
    <property type="entry name" value="Paired_dom"/>
</dbReference>
<dbReference type="AlphaFoldDB" id="A0A8S1HLW4"/>
<dbReference type="InterPro" id="IPR020568">
    <property type="entry name" value="Ribosomal_Su5_D2-typ_SF"/>
</dbReference>
<dbReference type="Pfam" id="PF00292">
    <property type="entry name" value="PAX"/>
    <property type="match status" value="1"/>
</dbReference>
<dbReference type="SMART" id="SM00351">
    <property type="entry name" value="PAX"/>
    <property type="match status" value="1"/>
</dbReference>
<organism evidence="5 6">
    <name type="scientific">Caenorhabditis auriculariae</name>
    <dbReference type="NCBI Taxonomy" id="2777116"/>
    <lineage>
        <taxon>Eukaryota</taxon>
        <taxon>Metazoa</taxon>
        <taxon>Ecdysozoa</taxon>
        <taxon>Nematoda</taxon>
        <taxon>Chromadorea</taxon>
        <taxon>Rhabditida</taxon>
        <taxon>Rhabditina</taxon>
        <taxon>Rhabditomorpha</taxon>
        <taxon>Rhabditoidea</taxon>
        <taxon>Rhabditidae</taxon>
        <taxon>Peloderinae</taxon>
        <taxon>Caenorhabditis</taxon>
    </lineage>
</organism>
<dbReference type="EMBL" id="CAJGYM010000079">
    <property type="protein sequence ID" value="CAD6196771.1"/>
    <property type="molecule type" value="Genomic_DNA"/>
</dbReference>
<dbReference type="InterPro" id="IPR027408">
    <property type="entry name" value="PNPase/RNase_PH_dom_sf"/>
</dbReference>
<gene>
    <name evidence="5" type="ORF">CAUJ_LOCUS12683</name>
</gene>
<feature type="transmembrane region" description="Helical" evidence="3">
    <location>
        <begin position="184"/>
        <end position="210"/>
    </location>
</feature>
<comment type="subcellular location">
    <subcellularLocation>
        <location evidence="1">Nucleus</location>
    </subcellularLocation>
</comment>
<dbReference type="Gene3D" id="3.30.230.70">
    <property type="entry name" value="GHMP Kinase, N-terminal domain"/>
    <property type="match status" value="1"/>
</dbReference>
<protein>
    <recommendedName>
        <fullName evidence="4">Paired domain-containing protein</fullName>
    </recommendedName>
</protein>